<sequence length="138" mass="14876">MMMNLDRDRILDGFPTLGYQLASRLEDWQGDGTLARIDHLLILLSDATAGMNAADIQAGAVKFNRVLNFANEMMDVPAVRNIPAALKTLQENQSDESASATHGTGVLEVLERLNEPDIQSGLNLVMDLLGLLGKGGKA</sequence>
<reference evidence="1 2" key="1">
    <citation type="submission" date="2015-09" db="EMBL/GenBank/DDBJ databases">
        <title>Draft genome sequence of Alicyclobacillus ferrooxydans DSM 22381.</title>
        <authorList>
            <person name="Hemp J."/>
        </authorList>
    </citation>
    <scope>NUCLEOTIDE SEQUENCE [LARGE SCALE GENOMIC DNA]</scope>
    <source>
        <strain evidence="1 2">TC-34</strain>
    </source>
</reference>
<comment type="caution">
    <text evidence="1">The sequence shown here is derived from an EMBL/GenBank/DDBJ whole genome shotgun (WGS) entry which is preliminary data.</text>
</comment>
<gene>
    <name evidence="1" type="ORF">AN477_02540</name>
</gene>
<dbReference type="PATRIC" id="fig|471514.4.peg.2839"/>
<evidence type="ECO:0008006" key="3">
    <source>
        <dbReference type="Google" id="ProtNLM"/>
    </source>
</evidence>
<organism evidence="1 2">
    <name type="scientific">Alicyclobacillus ferrooxydans</name>
    <dbReference type="NCBI Taxonomy" id="471514"/>
    <lineage>
        <taxon>Bacteria</taxon>
        <taxon>Bacillati</taxon>
        <taxon>Bacillota</taxon>
        <taxon>Bacilli</taxon>
        <taxon>Bacillales</taxon>
        <taxon>Alicyclobacillaceae</taxon>
        <taxon>Alicyclobacillus</taxon>
    </lineage>
</organism>
<evidence type="ECO:0000313" key="1">
    <source>
        <dbReference type="EMBL" id="KPV45277.1"/>
    </source>
</evidence>
<dbReference type="EMBL" id="LJCO01000011">
    <property type="protein sequence ID" value="KPV45277.1"/>
    <property type="molecule type" value="Genomic_DNA"/>
</dbReference>
<dbReference type="Proteomes" id="UP000050482">
    <property type="component" value="Unassembled WGS sequence"/>
</dbReference>
<dbReference type="AlphaFoldDB" id="A0A0N8PPU2"/>
<name>A0A0N8PPU2_9BACL</name>
<proteinExistence type="predicted"/>
<keyword evidence="2" id="KW-1185">Reference proteome</keyword>
<dbReference type="RefSeq" id="WP_054967611.1">
    <property type="nucleotide sequence ID" value="NZ_LJCO01000011.1"/>
</dbReference>
<protein>
    <recommendedName>
        <fullName evidence="3">DUF1641 domain-containing protein</fullName>
    </recommendedName>
</protein>
<evidence type="ECO:0000313" key="2">
    <source>
        <dbReference type="Proteomes" id="UP000050482"/>
    </source>
</evidence>
<accession>A0A0N8PPU2</accession>